<evidence type="ECO:0000313" key="1">
    <source>
        <dbReference type="EMBL" id="KIM59017.1"/>
    </source>
</evidence>
<name>A0A0C3A2W8_9AGAM</name>
<protein>
    <submittedName>
        <fullName evidence="1">Uncharacterized protein</fullName>
    </submittedName>
</protein>
<dbReference type="Proteomes" id="UP000053989">
    <property type="component" value="Unassembled WGS sequence"/>
</dbReference>
<dbReference type="AlphaFoldDB" id="A0A0C3A2W8"/>
<reference evidence="2" key="2">
    <citation type="submission" date="2015-01" db="EMBL/GenBank/DDBJ databases">
        <title>Evolutionary Origins and Diversification of the Mycorrhizal Mutualists.</title>
        <authorList>
            <consortium name="DOE Joint Genome Institute"/>
            <consortium name="Mycorrhizal Genomics Consortium"/>
            <person name="Kohler A."/>
            <person name="Kuo A."/>
            <person name="Nagy L.G."/>
            <person name="Floudas D."/>
            <person name="Copeland A."/>
            <person name="Barry K.W."/>
            <person name="Cichocki N."/>
            <person name="Veneault-Fourrey C."/>
            <person name="LaButti K."/>
            <person name="Lindquist E.A."/>
            <person name="Lipzen A."/>
            <person name="Lundell T."/>
            <person name="Morin E."/>
            <person name="Murat C."/>
            <person name="Riley R."/>
            <person name="Ohm R."/>
            <person name="Sun H."/>
            <person name="Tunlid A."/>
            <person name="Henrissat B."/>
            <person name="Grigoriev I.V."/>
            <person name="Hibbett D.S."/>
            <person name="Martin F."/>
        </authorList>
    </citation>
    <scope>NUCLEOTIDE SEQUENCE [LARGE SCALE GENOMIC DNA]</scope>
    <source>
        <strain evidence="2">Foug A</strain>
    </source>
</reference>
<accession>A0A0C3A2W8</accession>
<dbReference type="HOGENOM" id="CLU_1462164_0_0_1"/>
<dbReference type="EMBL" id="KN822078">
    <property type="protein sequence ID" value="KIM59017.1"/>
    <property type="molecule type" value="Genomic_DNA"/>
</dbReference>
<gene>
    <name evidence="1" type="ORF">SCLCIDRAFT_1042739</name>
</gene>
<dbReference type="InParanoid" id="A0A0C3A2W8"/>
<evidence type="ECO:0000313" key="2">
    <source>
        <dbReference type="Proteomes" id="UP000053989"/>
    </source>
</evidence>
<sequence>MLSMTLENGQVRNRDLYQQAGLSLCFDFTLYSFNTFDTLDALSARTSSHSLFDDRGVLKPPIAASSCSIIESPSFVSASELQSECIQCRVAHLQRFSFHRLIGPCLSRLTSHLSPLTSPPVLRTVEPAHSPTERSASSTIRFVEPRRTTVHALRAATAENWMSKEKMVQSNQGWDCVKRCVPCLR</sequence>
<organism evidence="1 2">
    <name type="scientific">Scleroderma citrinum Foug A</name>
    <dbReference type="NCBI Taxonomy" id="1036808"/>
    <lineage>
        <taxon>Eukaryota</taxon>
        <taxon>Fungi</taxon>
        <taxon>Dikarya</taxon>
        <taxon>Basidiomycota</taxon>
        <taxon>Agaricomycotina</taxon>
        <taxon>Agaricomycetes</taxon>
        <taxon>Agaricomycetidae</taxon>
        <taxon>Boletales</taxon>
        <taxon>Sclerodermatineae</taxon>
        <taxon>Sclerodermataceae</taxon>
        <taxon>Scleroderma</taxon>
    </lineage>
</organism>
<reference evidence="1 2" key="1">
    <citation type="submission" date="2014-04" db="EMBL/GenBank/DDBJ databases">
        <authorList>
            <consortium name="DOE Joint Genome Institute"/>
            <person name="Kuo A."/>
            <person name="Kohler A."/>
            <person name="Nagy L.G."/>
            <person name="Floudas D."/>
            <person name="Copeland A."/>
            <person name="Barry K.W."/>
            <person name="Cichocki N."/>
            <person name="Veneault-Fourrey C."/>
            <person name="LaButti K."/>
            <person name="Lindquist E.A."/>
            <person name="Lipzen A."/>
            <person name="Lundell T."/>
            <person name="Morin E."/>
            <person name="Murat C."/>
            <person name="Sun H."/>
            <person name="Tunlid A."/>
            <person name="Henrissat B."/>
            <person name="Grigoriev I.V."/>
            <person name="Hibbett D.S."/>
            <person name="Martin F."/>
            <person name="Nordberg H.P."/>
            <person name="Cantor M.N."/>
            <person name="Hua S.X."/>
        </authorList>
    </citation>
    <scope>NUCLEOTIDE SEQUENCE [LARGE SCALE GENOMIC DNA]</scope>
    <source>
        <strain evidence="1 2">Foug A</strain>
    </source>
</reference>
<keyword evidence="2" id="KW-1185">Reference proteome</keyword>
<proteinExistence type="predicted"/>